<accession>A0A1G7L646</accession>
<feature type="transmembrane region" description="Helical" evidence="6">
    <location>
        <begin position="373"/>
        <end position="395"/>
    </location>
</feature>
<feature type="transmembrane region" description="Helical" evidence="6">
    <location>
        <begin position="286"/>
        <end position="307"/>
    </location>
</feature>
<sequence>MAKTLGKSTLSALLVVGGHELRSRLRDGTAPLIALVAPILLATMFGLALGGDDDPPFKATIGVVDLDGGEFPASVQREALNTDELKGVLTFRQYPDEAAARGAVDGGESGAALVFPAGFSESVGAGRGGQVSVLESPESPLAGVVARSMVDRISALVEARTLAVRASLEAGVPADRVQLFVEENGAAGPALSLVGDPVSGGKVDLAVHYGAGMAVMFAFFVVGTTARSLLVERQNGTLDRMRAAPLPLWTALMGKSAVGFGLALVSMCATWLSSVLIFGASWGDPLGVFLLLLAHVFAATAIVMLVASRAKTDAQADGYTLGVAFVFAFLGGSIVPVYNLPEWLRSVSLITPNGWVSAGLSELAGTGAGPSAVLVPIAVVTGIGVVAGTLALLGFRKGRFA</sequence>
<evidence type="ECO:0000256" key="4">
    <source>
        <dbReference type="ARBA" id="ARBA00022989"/>
    </source>
</evidence>
<evidence type="ECO:0000313" key="8">
    <source>
        <dbReference type="EMBL" id="SDF44997.1"/>
    </source>
</evidence>
<dbReference type="STRING" id="200378.SAMN05216553_101695"/>
<dbReference type="GO" id="GO:0005886">
    <property type="term" value="C:plasma membrane"/>
    <property type="evidence" value="ECO:0007669"/>
    <property type="project" value="UniProtKB-SubCell"/>
</dbReference>
<proteinExistence type="predicted"/>
<feature type="domain" description="ABC-2 type transporter transmembrane" evidence="7">
    <location>
        <begin position="33"/>
        <end position="393"/>
    </location>
</feature>
<evidence type="ECO:0000259" key="7">
    <source>
        <dbReference type="Pfam" id="PF12698"/>
    </source>
</evidence>
<keyword evidence="2" id="KW-1003">Cell membrane</keyword>
<dbReference type="InterPro" id="IPR051449">
    <property type="entry name" value="ABC-2_transporter_component"/>
</dbReference>
<keyword evidence="9" id="KW-1185">Reference proteome</keyword>
<evidence type="ECO:0000313" key="9">
    <source>
        <dbReference type="Proteomes" id="UP000199623"/>
    </source>
</evidence>
<dbReference type="EMBL" id="FNCC01000001">
    <property type="protein sequence ID" value="SDF44997.1"/>
    <property type="molecule type" value="Genomic_DNA"/>
</dbReference>
<dbReference type="InterPro" id="IPR013525">
    <property type="entry name" value="ABC2_TM"/>
</dbReference>
<dbReference type="PANTHER" id="PTHR30294">
    <property type="entry name" value="MEMBRANE COMPONENT OF ABC TRANSPORTER YHHJ-RELATED"/>
    <property type="match status" value="1"/>
</dbReference>
<protein>
    <submittedName>
        <fullName evidence="8">ABC-2 type transport system permease protein</fullName>
    </submittedName>
</protein>
<evidence type="ECO:0000256" key="6">
    <source>
        <dbReference type="SAM" id="Phobius"/>
    </source>
</evidence>
<gene>
    <name evidence="8" type="ORF">SAMN05216553_101695</name>
</gene>
<keyword evidence="5 6" id="KW-0472">Membrane</keyword>
<dbReference type="RefSeq" id="WP_090045447.1">
    <property type="nucleotide sequence ID" value="NZ_FNCC01000001.1"/>
</dbReference>
<keyword evidence="3 6" id="KW-0812">Transmembrane</keyword>
<evidence type="ECO:0000256" key="5">
    <source>
        <dbReference type="ARBA" id="ARBA00023136"/>
    </source>
</evidence>
<evidence type="ECO:0000256" key="1">
    <source>
        <dbReference type="ARBA" id="ARBA00004651"/>
    </source>
</evidence>
<dbReference type="Pfam" id="PF12698">
    <property type="entry name" value="ABC2_membrane_3"/>
    <property type="match status" value="1"/>
</dbReference>
<feature type="transmembrane region" description="Helical" evidence="6">
    <location>
        <begin position="252"/>
        <end position="280"/>
    </location>
</feature>
<dbReference type="OrthoDB" id="161250at2"/>
<evidence type="ECO:0000256" key="3">
    <source>
        <dbReference type="ARBA" id="ARBA00022692"/>
    </source>
</evidence>
<dbReference type="Gene3D" id="3.40.1710.10">
    <property type="entry name" value="abc type-2 transporter like domain"/>
    <property type="match status" value="1"/>
</dbReference>
<feature type="transmembrane region" description="Helical" evidence="6">
    <location>
        <begin position="319"/>
        <end position="338"/>
    </location>
</feature>
<name>A0A1G7L646_9PSEU</name>
<dbReference type="GO" id="GO:0140359">
    <property type="term" value="F:ABC-type transporter activity"/>
    <property type="evidence" value="ECO:0007669"/>
    <property type="project" value="InterPro"/>
</dbReference>
<reference evidence="9" key="1">
    <citation type="submission" date="2016-10" db="EMBL/GenBank/DDBJ databases">
        <authorList>
            <person name="Varghese N."/>
            <person name="Submissions S."/>
        </authorList>
    </citation>
    <scope>NUCLEOTIDE SEQUENCE [LARGE SCALE GENOMIC DNA]</scope>
    <source>
        <strain evidence="9">CGMCC 4.3506</strain>
    </source>
</reference>
<dbReference type="AlphaFoldDB" id="A0A1G7L646"/>
<comment type="subcellular location">
    <subcellularLocation>
        <location evidence="1">Cell membrane</location>
        <topology evidence="1">Multi-pass membrane protein</topology>
    </subcellularLocation>
</comment>
<feature type="transmembrane region" description="Helical" evidence="6">
    <location>
        <begin position="32"/>
        <end position="50"/>
    </location>
</feature>
<organism evidence="8 9">
    <name type="scientific">Lentzea fradiae</name>
    <dbReference type="NCBI Taxonomy" id="200378"/>
    <lineage>
        <taxon>Bacteria</taxon>
        <taxon>Bacillati</taxon>
        <taxon>Actinomycetota</taxon>
        <taxon>Actinomycetes</taxon>
        <taxon>Pseudonocardiales</taxon>
        <taxon>Pseudonocardiaceae</taxon>
        <taxon>Lentzea</taxon>
    </lineage>
</organism>
<dbReference type="PANTHER" id="PTHR30294:SF38">
    <property type="entry name" value="TRANSPORT PERMEASE PROTEIN"/>
    <property type="match status" value="1"/>
</dbReference>
<feature type="transmembrane region" description="Helical" evidence="6">
    <location>
        <begin position="206"/>
        <end position="231"/>
    </location>
</feature>
<keyword evidence="4 6" id="KW-1133">Transmembrane helix</keyword>
<dbReference type="Proteomes" id="UP000199623">
    <property type="component" value="Unassembled WGS sequence"/>
</dbReference>
<evidence type="ECO:0000256" key="2">
    <source>
        <dbReference type="ARBA" id="ARBA00022475"/>
    </source>
</evidence>